<dbReference type="SMART" id="SM00471">
    <property type="entry name" value="HDc"/>
    <property type="match status" value="1"/>
</dbReference>
<dbReference type="Pfam" id="PF01966">
    <property type="entry name" value="HD"/>
    <property type="match status" value="1"/>
</dbReference>
<comment type="caution">
    <text evidence="11">The sequence shown here is derived from an EMBL/GenBank/DDBJ whole genome shotgun (WGS) entry which is preliminary data.</text>
</comment>
<evidence type="ECO:0000256" key="1">
    <source>
        <dbReference type="ARBA" id="ARBA00004236"/>
    </source>
</evidence>
<gene>
    <name evidence="11" type="ORF">FRY97_17285</name>
</gene>
<dbReference type="Gene3D" id="1.10.3210.10">
    <property type="entry name" value="Hypothetical protein af1432"/>
    <property type="match status" value="1"/>
</dbReference>
<feature type="compositionally biased region" description="Basic residues" evidence="8">
    <location>
        <begin position="217"/>
        <end position="226"/>
    </location>
</feature>
<feature type="transmembrane region" description="Helical" evidence="9">
    <location>
        <begin position="265"/>
        <end position="285"/>
    </location>
</feature>
<evidence type="ECO:0000256" key="2">
    <source>
        <dbReference type="ARBA" id="ARBA00022475"/>
    </source>
</evidence>
<dbReference type="GO" id="GO:0005886">
    <property type="term" value="C:plasma membrane"/>
    <property type="evidence" value="ECO:0007669"/>
    <property type="project" value="UniProtKB-SubCell"/>
</dbReference>
<dbReference type="InterPro" id="IPR006674">
    <property type="entry name" value="HD_domain"/>
</dbReference>
<feature type="region of interest" description="Disordered" evidence="8">
    <location>
        <begin position="206"/>
        <end position="230"/>
    </location>
</feature>
<name>A0A5C6RI38_9BACT</name>
<evidence type="ECO:0000256" key="4">
    <source>
        <dbReference type="ARBA" id="ARBA00022741"/>
    </source>
</evidence>
<dbReference type="SUPFAM" id="SSF109604">
    <property type="entry name" value="HD-domain/PDEase-like"/>
    <property type="match status" value="1"/>
</dbReference>
<keyword evidence="4" id="KW-0547">Nucleotide-binding</keyword>
<keyword evidence="6" id="KW-0051">Antiviral defense</keyword>
<proteinExistence type="predicted"/>
<dbReference type="GO" id="GO:0000166">
    <property type="term" value="F:nucleotide binding"/>
    <property type="evidence" value="ECO:0007669"/>
    <property type="project" value="UniProtKB-KW"/>
</dbReference>
<accession>A0A5C6RI38</accession>
<dbReference type="RefSeq" id="WP_147168825.1">
    <property type="nucleotide sequence ID" value="NZ_VOOR01000045.1"/>
</dbReference>
<evidence type="ECO:0000259" key="10">
    <source>
        <dbReference type="SMART" id="SM00471"/>
    </source>
</evidence>
<evidence type="ECO:0000256" key="7">
    <source>
        <dbReference type="ARBA" id="ARBA00023136"/>
    </source>
</evidence>
<evidence type="ECO:0000256" key="3">
    <source>
        <dbReference type="ARBA" id="ARBA00022692"/>
    </source>
</evidence>
<feature type="domain" description="HD/PDEase" evidence="10">
    <location>
        <begin position="28"/>
        <end position="142"/>
    </location>
</feature>
<keyword evidence="7 9" id="KW-0472">Membrane</keyword>
<evidence type="ECO:0000313" key="11">
    <source>
        <dbReference type="EMBL" id="TXB61783.1"/>
    </source>
</evidence>
<dbReference type="PANTHER" id="PTHR21174">
    <property type="match status" value="1"/>
</dbReference>
<dbReference type="CDD" id="cd00077">
    <property type="entry name" value="HDc"/>
    <property type="match status" value="1"/>
</dbReference>
<keyword evidence="2" id="KW-1003">Cell membrane</keyword>
<evidence type="ECO:0000256" key="9">
    <source>
        <dbReference type="SAM" id="Phobius"/>
    </source>
</evidence>
<reference evidence="11 12" key="1">
    <citation type="submission" date="2019-08" db="EMBL/GenBank/DDBJ databases">
        <title>Genome of Phaeodactylibacter luteus.</title>
        <authorList>
            <person name="Bowman J.P."/>
        </authorList>
    </citation>
    <scope>NUCLEOTIDE SEQUENCE [LARGE SCALE GENOMIC DNA]</scope>
    <source>
        <strain evidence="11 12">KCTC 42180</strain>
    </source>
</reference>
<evidence type="ECO:0000256" key="5">
    <source>
        <dbReference type="ARBA" id="ARBA00022989"/>
    </source>
</evidence>
<evidence type="ECO:0000256" key="8">
    <source>
        <dbReference type="SAM" id="MobiDB-lite"/>
    </source>
</evidence>
<dbReference type="Proteomes" id="UP000321580">
    <property type="component" value="Unassembled WGS sequence"/>
</dbReference>
<dbReference type="OrthoDB" id="5728337at2"/>
<organism evidence="11 12">
    <name type="scientific">Phaeodactylibacter luteus</name>
    <dbReference type="NCBI Taxonomy" id="1564516"/>
    <lineage>
        <taxon>Bacteria</taxon>
        <taxon>Pseudomonadati</taxon>
        <taxon>Bacteroidota</taxon>
        <taxon>Saprospiria</taxon>
        <taxon>Saprospirales</taxon>
        <taxon>Haliscomenobacteraceae</taxon>
        <taxon>Phaeodactylibacter</taxon>
    </lineage>
</organism>
<feature type="transmembrane region" description="Helical" evidence="9">
    <location>
        <begin position="386"/>
        <end position="407"/>
    </location>
</feature>
<dbReference type="AlphaFoldDB" id="A0A5C6RI38"/>
<dbReference type="PANTHER" id="PTHR21174:SF0">
    <property type="entry name" value="HD PHOSPHOHYDROLASE FAMILY PROTEIN-RELATED"/>
    <property type="match status" value="1"/>
</dbReference>
<evidence type="ECO:0000313" key="12">
    <source>
        <dbReference type="Proteomes" id="UP000321580"/>
    </source>
</evidence>
<keyword evidence="3 9" id="KW-0812">Transmembrane</keyword>
<keyword evidence="12" id="KW-1185">Reference proteome</keyword>
<dbReference type="InterPro" id="IPR043760">
    <property type="entry name" value="PycTM_dom"/>
</dbReference>
<dbReference type="EMBL" id="VOOR01000045">
    <property type="protein sequence ID" value="TXB61783.1"/>
    <property type="molecule type" value="Genomic_DNA"/>
</dbReference>
<protein>
    <submittedName>
        <fullName evidence="11">HD domain-containing protein</fullName>
    </submittedName>
</protein>
<evidence type="ECO:0000256" key="6">
    <source>
        <dbReference type="ARBA" id="ARBA00023118"/>
    </source>
</evidence>
<sequence>MTKSYENLLPQAQEYVAQFYADHFPENLVFHDFHHTRQVAEAALELGAEAGVGEEGLLALQLAAWFHDLGYYQQPEGHEERSAALAEAFLQEQGAPLEIIETVKGCILATRLPQSPRTELQAILCDADLSHLGNEHYWDRCGRLRQEMNIAREVVMSDPEWVEFEIGFLMNHRYHTEAARERFNKGKHKHIKQLHKQKLRLNPNAMEALPETAPPPKNKKKKKKTGKAGDQLKELNLGRGVETMYRTTYRTHVNLSSIADNKANIMLSINAIIISIVVSSLVPQFSTNPRLIFPTILLLIVCLSALVFAILATRPKVTEGKVTRADINNKQANLLFFGNFYNMNLDDFHWGMMEMIKDSDFLYSAMTRDLYYLGVVLGKKYRYLRICYGIFMYGLIVSVAVFAYVFATAAT</sequence>
<feature type="transmembrane region" description="Helical" evidence="9">
    <location>
        <begin position="291"/>
        <end position="311"/>
    </location>
</feature>
<comment type="subcellular location">
    <subcellularLocation>
        <location evidence="1">Cell membrane</location>
    </subcellularLocation>
</comment>
<dbReference type="GO" id="GO:0051607">
    <property type="term" value="P:defense response to virus"/>
    <property type="evidence" value="ECO:0007669"/>
    <property type="project" value="UniProtKB-KW"/>
</dbReference>
<dbReference type="Pfam" id="PF18967">
    <property type="entry name" value="PycTM"/>
    <property type="match status" value="1"/>
</dbReference>
<keyword evidence="5 9" id="KW-1133">Transmembrane helix</keyword>
<dbReference type="InterPro" id="IPR003607">
    <property type="entry name" value="HD/PDEase_dom"/>
</dbReference>
<dbReference type="InterPro" id="IPR009218">
    <property type="entry name" value="HD_phosphohydro"/>
</dbReference>